<dbReference type="AlphaFoldDB" id="A0A3N9TMK2"/>
<keyword evidence="11" id="KW-1185">Reference proteome</keyword>
<evidence type="ECO:0000256" key="5">
    <source>
        <dbReference type="ARBA" id="ARBA00023163"/>
    </source>
</evidence>
<accession>A0A3N9TMK2</accession>
<evidence type="ECO:0000256" key="6">
    <source>
        <dbReference type="PROSITE-ProRule" id="PRU00169"/>
    </source>
</evidence>
<keyword evidence="1 6" id="KW-0597">Phosphoprotein</keyword>
<dbReference type="GO" id="GO:0005829">
    <property type="term" value="C:cytosol"/>
    <property type="evidence" value="ECO:0007669"/>
    <property type="project" value="TreeGrafter"/>
</dbReference>
<feature type="DNA-binding region" description="OmpR/PhoB-type" evidence="7">
    <location>
        <begin position="124"/>
        <end position="218"/>
    </location>
</feature>
<name>A0A3N9TMK2_9VIBR</name>
<reference evidence="10 11" key="1">
    <citation type="submission" date="2018-11" db="EMBL/GenBank/DDBJ databases">
        <title>Vibrio LJC006 sp. nov., isolated from seawater during the bloom of the enteromorpha.</title>
        <authorList>
            <person name="Liang J."/>
        </authorList>
    </citation>
    <scope>NUCLEOTIDE SEQUENCE [LARGE SCALE GENOMIC DNA]</scope>
    <source>
        <strain evidence="10 11">LJC006</strain>
    </source>
</reference>
<evidence type="ECO:0000256" key="1">
    <source>
        <dbReference type="ARBA" id="ARBA00022553"/>
    </source>
</evidence>
<evidence type="ECO:0000259" key="9">
    <source>
        <dbReference type="PROSITE" id="PS51755"/>
    </source>
</evidence>
<dbReference type="Pfam" id="PF00072">
    <property type="entry name" value="Response_reg"/>
    <property type="match status" value="1"/>
</dbReference>
<dbReference type="Pfam" id="PF00486">
    <property type="entry name" value="Trans_reg_C"/>
    <property type="match status" value="1"/>
</dbReference>
<dbReference type="FunFam" id="3.40.50.2300:FF:000002">
    <property type="entry name" value="DNA-binding response regulator PhoP"/>
    <property type="match status" value="1"/>
</dbReference>
<evidence type="ECO:0000313" key="11">
    <source>
        <dbReference type="Proteomes" id="UP000281112"/>
    </source>
</evidence>
<dbReference type="CDD" id="cd17624">
    <property type="entry name" value="REC_OmpR_PmrA-like"/>
    <property type="match status" value="1"/>
</dbReference>
<dbReference type="PANTHER" id="PTHR48111:SF75">
    <property type="entry name" value="TRANSCRIPTIONAL REGULATORY PROTEIN BASR"/>
    <property type="match status" value="1"/>
</dbReference>
<feature type="domain" description="OmpR/PhoB-type" evidence="9">
    <location>
        <begin position="124"/>
        <end position="218"/>
    </location>
</feature>
<evidence type="ECO:0000256" key="4">
    <source>
        <dbReference type="ARBA" id="ARBA00023125"/>
    </source>
</evidence>
<keyword evidence="4 7" id="KW-0238">DNA-binding</keyword>
<dbReference type="Gene3D" id="6.10.250.690">
    <property type="match status" value="1"/>
</dbReference>
<dbReference type="InterPro" id="IPR016032">
    <property type="entry name" value="Sig_transdc_resp-reg_C-effctor"/>
</dbReference>
<dbReference type="GO" id="GO:0032993">
    <property type="term" value="C:protein-DNA complex"/>
    <property type="evidence" value="ECO:0007669"/>
    <property type="project" value="TreeGrafter"/>
</dbReference>
<evidence type="ECO:0000256" key="7">
    <source>
        <dbReference type="PROSITE-ProRule" id="PRU01091"/>
    </source>
</evidence>
<dbReference type="Gene3D" id="3.40.50.2300">
    <property type="match status" value="1"/>
</dbReference>
<proteinExistence type="predicted"/>
<keyword evidence="2" id="KW-0902">Two-component regulatory system</keyword>
<dbReference type="SUPFAM" id="SSF46894">
    <property type="entry name" value="C-terminal effector domain of the bipartite response regulators"/>
    <property type="match status" value="1"/>
</dbReference>
<dbReference type="GO" id="GO:0000976">
    <property type="term" value="F:transcription cis-regulatory region binding"/>
    <property type="evidence" value="ECO:0007669"/>
    <property type="project" value="TreeGrafter"/>
</dbReference>
<dbReference type="EMBL" id="RJVQ01000001">
    <property type="protein sequence ID" value="RQW64875.1"/>
    <property type="molecule type" value="Genomic_DNA"/>
</dbReference>
<organism evidence="10 11">
    <name type="scientific">Vibrio viridaestus</name>
    <dbReference type="NCBI Taxonomy" id="2487322"/>
    <lineage>
        <taxon>Bacteria</taxon>
        <taxon>Pseudomonadati</taxon>
        <taxon>Pseudomonadota</taxon>
        <taxon>Gammaproteobacteria</taxon>
        <taxon>Vibrionales</taxon>
        <taxon>Vibrionaceae</taxon>
        <taxon>Vibrio</taxon>
    </lineage>
</organism>
<keyword evidence="3" id="KW-0805">Transcription regulation</keyword>
<sequence length="218" mass="24359">MRILLVEDDVMLGESMVASLSRQGYTVDWLERGAGVVSALKTETFTAMILDIMLPDISGFNVLKQVRQAGFSIPVMILTARDEIEDRVRGLDNGADDYLVKPFALEELLARLRVMIRRLSGTTENNIEVQELLLNLDNQSVSFQGNTLKLTVNEYKILSTLISCAGRVLSKDQLIQSLHGWDDGGSDNSIEVHIHNLRRKIDSSVIKNIRGVGYIIEK</sequence>
<dbReference type="GO" id="GO:0000156">
    <property type="term" value="F:phosphorelay response regulator activity"/>
    <property type="evidence" value="ECO:0007669"/>
    <property type="project" value="TreeGrafter"/>
</dbReference>
<evidence type="ECO:0000313" key="10">
    <source>
        <dbReference type="EMBL" id="RQW64875.1"/>
    </source>
</evidence>
<dbReference type="InterPro" id="IPR039420">
    <property type="entry name" value="WalR-like"/>
</dbReference>
<dbReference type="SUPFAM" id="SSF52172">
    <property type="entry name" value="CheY-like"/>
    <property type="match status" value="1"/>
</dbReference>
<dbReference type="PROSITE" id="PS50110">
    <property type="entry name" value="RESPONSE_REGULATORY"/>
    <property type="match status" value="1"/>
</dbReference>
<dbReference type="SMART" id="SM00862">
    <property type="entry name" value="Trans_reg_C"/>
    <property type="match status" value="1"/>
</dbReference>
<dbReference type="PROSITE" id="PS51755">
    <property type="entry name" value="OMPR_PHOB"/>
    <property type="match status" value="1"/>
</dbReference>
<feature type="domain" description="Response regulatory" evidence="8">
    <location>
        <begin position="2"/>
        <end position="116"/>
    </location>
</feature>
<evidence type="ECO:0000256" key="2">
    <source>
        <dbReference type="ARBA" id="ARBA00023012"/>
    </source>
</evidence>
<evidence type="ECO:0000259" key="8">
    <source>
        <dbReference type="PROSITE" id="PS50110"/>
    </source>
</evidence>
<dbReference type="SMART" id="SM00448">
    <property type="entry name" value="REC"/>
    <property type="match status" value="1"/>
</dbReference>
<feature type="modified residue" description="4-aspartylphosphate" evidence="6">
    <location>
        <position position="51"/>
    </location>
</feature>
<evidence type="ECO:0000256" key="3">
    <source>
        <dbReference type="ARBA" id="ARBA00023015"/>
    </source>
</evidence>
<dbReference type="InterPro" id="IPR011006">
    <property type="entry name" value="CheY-like_superfamily"/>
</dbReference>
<dbReference type="CDD" id="cd00383">
    <property type="entry name" value="trans_reg_C"/>
    <property type="match status" value="1"/>
</dbReference>
<comment type="caution">
    <text evidence="10">The sequence shown here is derived from an EMBL/GenBank/DDBJ whole genome shotgun (WGS) entry which is preliminary data.</text>
</comment>
<dbReference type="PANTHER" id="PTHR48111">
    <property type="entry name" value="REGULATOR OF RPOS"/>
    <property type="match status" value="1"/>
</dbReference>
<dbReference type="InterPro" id="IPR036388">
    <property type="entry name" value="WH-like_DNA-bd_sf"/>
</dbReference>
<dbReference type="Gene3D" id="1.10.10.10">
    <property type="entry name" value="Winged helix-like DNA-binding domain superfamily/Winged helix DNA-binding domain"/>
    <property type="match status" value="1"/>
</dbReference>
<dbReference type="RefSeq" id="WP_124935525.1">
    <property type="nucleotide sequence ID" value="NZ_RJVQ01000001.1"/>
</dbReference>
<gene>
    <name evidence="10" type="ORF">EES38_02225</name>
</gene>
<protein>
    <submittedName>
        <fullName evidence="10">Response regulator</fullName>
    </submittedName>
</protein>
<dbReference type="InterPro" id="IPR001867">
    <property type="entry name" value="OmpR/PhoB-type_DNA-bd"/>
</dbReference>
<dbReference type="GO" id="GO:0006355">
    <property type="term" value="P:regulation of DNA-templated transcription"/>
    <property type="evidence" value="ECO:0007669"/>
    <property type="project" value="InterPro"/>
</dbReference>
<dbReference type="OrthoDB" id="4127888at2"/>
<keyword evidence="5" id="KW-0804">Transcription</keyword>
<dbReference type="Proteomes" id="UP000281112">
    <property type="component" value="Unassembled WGS sequence"/>
</dbReference>
<dbReference type="InterPro" id="IPR001789">
    <property type="entry name" value="Sig_transdc_resp-reg_receiver"/>
</dbReference>